<protein>
    <recommendedName>
        <fullName evidence="8">DUF86 domain-containing protein</fullName>
    </recommendedName>
</protein>
<dbReference type="Pfam" id="PF01934">
    <property type="entry name" value="HepT-like"/>
    <property type="match status" value="1"/>
</dbReference>
<dbReference type="Gene3D" id="1.20.120.580">
    <property type="entry name" value="bsu32300-like"/>
    <property type="match status" value="1"/>
</dbReference>
<dbReference type="PANTHER" id="PTHR34139">
    <property type="entry name" value="UPF0331 PROTEIN MJ0127"/>
    <property type="match status" value="1"/>
</dbReference>
<evidence type="ECO:0000256" key="5">
    <source>
        <dbReference type="ARBA" id="ARBA00022801"/>
    </source>
</evidence>
<accession>A0A1W1CCS9</accession>
<reference evidence="7" key="1">
    <citation type="submission" date="2016-10" db="EMBL/GenBank/DDBJ databases">
        <authorList>
            <person name="de Groot N.N."/>
        </authorList>
    </citation>
    <scope>NUCLEOTIDE SEQUENCE</scope>
</reference>
<dbReference type="InterPro" id="IPR051813">
    <property type="entry name" value="HepT_RNase_toxin"/>
</dbReference>
<comment type="similarity">
    <text evidence="6">Belongs to the HepT RNase toxin family.</text>
</comment>
<dbReference type="InterPro" id="IPR008201">
    <property type="entry name" value="HepT-like"/>
</dbReference>
<evidence type="ECO:0008006" key="8">
    <source>
        <dbReference type="Google" id="ProtNLM"/>
    </source>
</evidence>
<evidence type="ECO:0000313" key="7">
    <source>
        <dbReference type="EMBL" id="SFV63513.1"/>
    </source>
</evidence>
<gene>
    <name evidence="7" type="ORF">MNB_SM-5-267</name>
</gene>
<keyword evidence="1" id="KW-0597">Phosphoprotein</keyword>
<proteinExistence type="inferred from homology"/>
<dbReference type="GO" id="GO:0000166">
    <property type="term" value="F:nucleotide binding"/>
    <property type="evidence" value="ECO:0007669"/>
    <property type="project" value="UniProtKB-KW"/>
</dbReference>
<keyword evidence="3" id="KW-0540">Nuclease</keyword>
<keyword evidence="4" id="KW-0547">Nucleotide-binding</keyword>
<sequence>MSKRSPSLYLLDILIAHNKITRYVERFTNSEDFFYSELEWDATIRELEIVGEATNNLIKANILNNKNRRIVDFRNEIAHGYFGINAEIVLDVCRNKLAQYTQELKEIPLEDILEAIELSKEEHKGNPHILKLLNTLQQEYM</sequence>
<organism evidence="7">
    <name type="scientific">hydrothermal vent metagenome</name>
    <dbReference type="NCBI Taxonomy" id="652676"/>
    <lineage>
        <taxon>unclassified sequences</taxon>
        <taxon>metagenomes</taxon>
        <taxon>ecological metagenomes</taxon>
    </lineage>
</organism>
<name>A0A1W1CCS9_9ZZZZ</name>
<dbReference type="AlphaFoldDB" id="A0A1W1CCS9"/>
<evidence type="ECO:0000256" key="3">
    <source>
        <dbReference type="ARBA" id="ARBA00022722"/>
    </source>
</evidence>
<dbReference type="InterPro" id="IPR037038">
    <property type="entry name" value="HepT-like_sf"/>
</dbReference>
<evidence type="ECO:0000256" key="2">
    <source>
        <dbReference type="ARBA" id="ARBA00022649"/>
    </source>
</evidence>
<dbReference type="PANTHER" id="PTHR34139:SF1">
    <property type="entry name" value="RNASE MJ1380-RELATED"/>
    <property type="match status" value="1"/>
</dbReference>
<keyword evidence="5" id="KW-0378">Hydrolase</keyword>
<evidence type="ECO:0000256" key="6">
    <source>
        <dbReference type="ARBA" id="ARBA00024207"/>
    </source>
</evidence>
<dbReference type="GO" id="GO:0004540">
    <property type="term" value="F:RNA nuclease activity"/>
    <property type="evidence" value="ECO:0007669"/>
    <property type="project" value="InterPro"/>
</dbReference>
<evidence type="ECO:0000256" key="4">
    <source>
        <dbReference type="ARBA" id="ARBA00022741"/>
    </source>
</evidence>
<keyword evidence="2" id="KW-1277">Toxin-antitoxin system</keyword>
<evidence type="ECO:0000256" key="1">
    <source>
        <dbReference type="ARBA" id="ARBA00022553"/>
    </source>
</evidence>
<dbReference type="EMBL" id="FPHH01000074">
    <property type="protein sequence ID" value="SFV63513.1"/>
    <property type="molecule type" value="Genomic_DNA"/>
</dbReference>
<dbReference type="GO" id="GO:0016787">
    <property type="term" value="F:hydrolase activity"/>
    <property type="evidence" value="ECO:0007669"/>
    <property type="project" value="UniProtKB-KW"/>
</dbReference>
<dbReference type="GO" id="GO:0110001">
    <property type="term" value="C:toxin-antitoxin complex"/>
    <property type="evidence" value="ECO:0007669"/>
    <property type="project" value="InterPro"/>
</dbReference>